<sequence>MPSNSAWSSSRASSHSGSLTSTTQSTTVRSGESKWSPGGCNSSLAHELWKVPLAPKGLSAPSRPPPGLTNQKPPPPWGEAPLRLGGWGHSDSRYTPGETACNRGCRCVKRCGGMCVCVGEMCVWGNVCV</sequence>
<feature type="domain" description="TNRC6 PABC binding" evidence="2">
    <location>
        <begin position="1"/>
        <end position="100"/>
    </location>
</feature>
<evidence type="ECO:0000256" key="1">
    <source>
        <dbReference type="SAM" id="MobiDB-lite"/>
    </source>
</evidence>
<protein>
    <recommendedName>
        <fullName evidence="2">TNRC6 PABC binding domain-containing protein</fullName>
    </recommendedName>
</protein>
<feature type="region of interest" description="Disordered" evidence="1">
    <location>
        <begin position="55"/>
        <end position="89"/>
    </location>
</feature>
<dbReference type="GeneTree" id="ENSGT00940000158180"/>
<dbReference type="Proteomes" id="UP000694402">
    <property type="component" value="Unassembled WGS sequence"/>
</dbReference>
<dbReference type="Pfam" id="PF16608">
    <property type="entry name" value="TNRC6-PABC_bdg"/>
    <property type="match status" value="1"/>
</dbReference>
<dbReference type="GO" id="GO:0060213">
    <property type="term" value="P:positive regulation of nuclear-transcribed mRNA poly(A) tail shortening"/>
    <property type="evidence" value="ECO:0007669"/>
    <property type="project" value="TreeGrafter"/>
</dbReference>
<name>A0AAZ3PQN3_ONCTS</name>
<dbReference type="GO" id="GO:0000932">
    <property type="term" value="C:P-body"/>
    <property type="evidence" value="ECO:0007669"/>
    <property type="project" value="TreeGrafter"/>
</dbReference>
<dbReference type="InterPro" id="IPR032226">
    <property type="entry name" value="TNRC6_PABC-bd"/>
</dbReference>
<dbReference type="InterPro" id="IPR052068">
    <property type="entry name" value="GW182_domain"/>
</dbReference>
<accession>A0AAZ3PQN3</accession>
<reference evidence="3" key="2">
    <citation type="submission" date="2025-08" db="UniProtKB">
        <authorList>
            <consortium name="Ensembl"/>
        </authorList>
    </citation>
    <scope>IDENTIFICATION</scope>
</reference>
<evidence type="ECO:0000259" key="2">
    <source>
        <dbReference type="Pfam" id="PF16608"/>
    </source>
</evidence>
<organism evidence="3 4">
    <name type="scientific">Oncorhynchus tshawytscha</name>
    <name type="common">Chinook salmon</name>
    <name type="synonym">Salmo tshawytscha</name>
    <dbReference type="NCBI Taxonomy" id="74940"/>
    <lineage>
        <taxon>Eukaryota</taxon>
        <taxon>Metazoa</taxon>
        <taxon>Chordata</taxon>
        <taxon>Craniata</taxon>
        <taxon>Vertebrata</taxon>
        <taxon>Euteleostomi</taxon>
        <taxon>Actinopterygii</taxon>
        <taxon>Neopterygii</taxon>
        <taxon>Teleostei</taxon>
        <taxon>Protacanthopterygii</taxon>
        <taxon>Salmoniformes</taxon>
        <taxon>Salmonidae</taxon>
        <taxon>Salmoninae</taxon>
        <taxon>Oncorhynchus</taxon>
    </lineage>
</organism>
<dbReference type="PANTHER" id="PTHR13020:SF28">
    <property type="entry name" value="TRINUCLEOTIDE REPEAT-CONTAINING GENE 6A PROTEIN"/>
    <property type="match status" value="1"/>
</dbReference>
<dbReference type="Ensembl" id="ENSOTST00005171620.1">
    <property type="protein sequence ID" value="ENSOTSP00005118503.1"/>
    <property type="gene ID" value="ENSOTSG00005051214.1"/>
</dbReference>
<dbReference type="AlphaFoldDB" id="A0AAZ3PQN3"/>
<feature type="compositionally biased region" description="Low complexity" evidence="1">
    <location>
        <begin position="1"/>
        <end position="30"/>
    </location>
</feature>
<dbReference type="GO" id="GO:0035195">
    <property type="term" value="P:miRNA-mediated post-transcriptional gene silencing"/>
    <property type="evidence" value="ECO:0007669"/>
    <property type="project" value="TreeGrafter"/>
</dbReference>
<evidence type="ECO:0000313" key="3">
    <source>
        <dbReference type="Ensembl" id="ENSOTSP00005118503.1"/>
    </source>
</evidence>
<dbReference type="PANTHER" id="PTHR13020">
    <property type="entry name" value="TRINUCLEOTIDE REPEAT-CONTAINING GENE 6"/>
    <property type="match status" value="1"/>
</dbReference>
<reference evidence="3" key="3">
    <citation type="submission" date="2025-09" db="UniProtKB">
        <authorList>
            <consortium name="Ensembl"/>
        </authorList>
    </citation>
    <scope>IDENTIFICATION</scope>
</reference>
<reference evidence="4" key="1">
    <citation type="journal article" date="2018" name="PLoS ONE">
        <title>Chinook salmon (Oncorhynchus tshawytscha) genome and transcriptome.</title>
        <authorList>
            <person name="Christensen K.A."/>
            <person name="Leong J.S."/>
            <person name="Sakhrani D."/>
            <person name="Biagi C.A."/>
            <person name="Minkley D.R."/>
            <person name="Withler R.E."/>
            <person name="Rondeau E.B."/>
            <person name="Koop B.F."/>
            <person name="Devlin R.H."/>
        </authorList>
    </citation>
    <scope>NUCLEOTIDE SEQUENCE [LARGE SCALE GENOMIC DNA]</scope>
</reference>
<proteinExistence type="predicted"/>
<dbReference type="GO" id="GO:0005654">
    <property type="term" value="C:nucleoplasm"/>
    <property type="evidence" value="ECO:0007669"/>
    <property type="project" value="TreeGrafter"/>
</dbReference>
<feature type="region of interest" description="Disordered" evidence="1">
    <location>
        <begin position="1"/>
        <end position="39"/>
    </location>
</feature>
<feature type="compositionally biased region" description="Pro residues" evidence="1">
    <location>
        <begin position="62"/>
        <end position="78"/>
    </location>
</feature>
<evidence type="ECO:0000313" key="4">
    <source>
        <dbReference type="Proteomes" id="UP000694402"/>
    </source>
</evidence>
<keyword evidence="4" id="KW-1185">Reference proteome</keyword>